<sequence>MDTELRQIRVMSREEDEIEELGSVVTEEEEEGVKDSVIFNPGSCLHTKKFACVFIPCVLPLFYLAGEMLFGVSVLCLMGMYLVEHTSKSKKSSIVTSVISVLALQLTILYSLLPYIWKSLFNIGLVFIYNVFLVLSGGVGLLHLKQLQYEEPGFVVYLEYILFVSYPLTGQFVICYILGPMEKTLFFFNMLSIPGSMFIIIYLLEFLHLVTWLKLLLCGVFPVFLCTCLDSKEVMDFLDFPSKRVSQVRWLSGLLSLFLVLVIMWSSGVLSFKVIPVLIGSAVLGLVMGISAKTAESKVHHVSSLLFVFLHVFSLWTVVFNVGNLFITPSVHNLLLILLMSSLAVLSAMAVVMSNNTKKLHFSLVLILQSIGMVICEHLLLGQQLYSVHYALLTGLITIYVTARLYIVGVASWHVAWLCSSIHCSKLFMCIYFFLPQHALEQGFLLPNILRVNPTSLGLLFSLVVLRLLIFYDEKTVSLTEGVKMCFGIGAGLFLVYDSLILPLWLVLTNQWPSTADAAATLLLLWGLLCLKVSLVQLSHNLDARKLNIVLLCGGVLVEFVQPEFNPFKVCWSFVVYFVSLIWPLQGWESLLAEDQCLPWLLMISAITALVVLVKLIRVEQYSILGRMMISFLVGFPIGLKTASLLLPLHRPPFLCLSYGLASTLVIFLLVSSWTEVVTSHRVYRGIGTPLVQSESSNFVECIIIHLLYSIKSHLALEALFRGHLSEYSREMSIQYHIHFRFSYYPIPFRYSYVGLIVSLLISFFLESSMDKNSQTSQRGTEHRGLLASSPFLVYHLVLHLILAISLMKEAPPSRESLEDTKGKMPPTTALLSSSFLANISVMLSCALGLMCTPDQYWELWVSLCTCIFLLWRPEGFSIYDARRINISPALPACVFLCLSLYVGTIISAFPTSTGILSSIGFCLEIIFLHCALPTYYGLAHALWKKEMPLALQQWVVFCAPANVVLLFYCSTLAGRVLGVLGIASTYWIFFNVECNDFKNTS</sequence>
<feature type="transmembrane region" description="Helical" evidence="1">
    <location>
        <begin position="250"/>
        <end position="268"/>
    </location>
</feature>
<organism evidence="2 3">
    <name type="scientific">Actinia tenebrosa</name>
    <name type="common">Australian red waratah sea anemone</name>
    <dbReference type="NCBI Taxonomy" id="6105"/>
    <lineage>
        <taxon>Eukaryota</taxon>
        <taxon>Metazoa</taxon>
        <taxon>Cnidaria</taxon>
        <taxon>Anthozoa</taxon>
        <taxon>Hexacorallia</taxon>
        <taxon>Actiniaria</taxon>
        <taxon>Actiniidae</taxon>
        <taxon>Actinia</taxon>
    </lineage>
</organism>
<feature type="transmembrane region" description="Helical" evidence="1">
    <location>
        <begin position="975"/>
        <end position="993"/>
    </location>
</feature>
<evidence type="ECO:0000313" key="2">
    <source>
        <dbReference type="Proteomes" id="UP000515163"/>
    </source>
</evidence>
<feature type="transmembrane region" description="Helical" evidence="1">
    <location>
        <begin position="274"/>
        <end position="292"/>
    </location>
</feature>
<dbReference type="InParanoid" id="A0A6P8II04"/>
<feature type="transmembrane region" description="Helical" evidence="1">
    <location>
        <begin position="210"/>
        <end position="229"/>
    </location>
</feature>
<keyword evidence="2" id="KW-1185">Reference proteome</keyword>
<feature type="transmembrane region" description="Helical" evidence="1">
    <location>
        <begin position="567"/>
        <end position="585"/>
    </location>
</feature>
<feature type="transmembrane region" description="Helical" evidence="1">
    <location>
        <begin position="304"/>
        <end position="327"/>
    </location>
</feature>
<feature type="transmembrane region" description="Helical" evidence="1">
    <location>
        <begin position="624"/>
        <end position="647"/>
    </location>
</feature>
<feature type="transmembrane region" description="Helical" evidence="1">
    <location>
        <begin position="703"/>
        <end position="721"/>
    </location>
</feature>
<protein>
    <submittedName>
        <fullName evidence="3">Uncharacterized protein LOC116301502</fullName>
    </submittedName>
</protein>
<feature type="transmembrane region" description="Helical" evidence="1">
    <location>
        <begin position="916"/>
        <end position="939"/>
    </location>
</feature>
<feature type="transmembrane region" description="Helical" evidence="1">
    <location>
        <begin position="786"/>
        <end position="808"/>
    </location>
</feature>
<dbReference type="GeneID" id="116301502"/>
<keyword evidence="1" id="KW-0812">Transmembrane</keyword>
<proteinExistence type="predicted"/>
<feature type="transmembrane region" description="Helical" evidence="1">
    <location>
        <begin position="333"/>
        <end position="353"/>
    </location>
</feature>
<feature type="transmembrane region" description="Helical" evidence="1">
    <location>
        <begin position="455"/>
        <end position="473"/>
    </location>
</feature>
<feature type="transmembrane region" description="Helical" evidence="1">
    <location>
        <begin position="829"/>
        <end position="851"/>
    </location>
</feature>
<dbReference type="KEGG" id="aten:116301502"/>
<feature type="transmembrane region" description="Helical" evidence="1">
    <location>
        <begin position="742"/>
        <end position="766"/>
    </location>
</feature>
<feature type="transmembrane region" description="Helical" evidence="1">
    <location>
        <begin position="415"/>
        <end position="435"/>
    </location>
</feature>
<reference evidence="3" key="1">
    <citation type="submission" date="2025-08" db="UniProtKB">
        <authorList>
            <consortium name="RefSeq"/>
        </authorList>
    </citation>
    <scope>IDENTIFICATION</scope>
    <source>
        <tissue evidence="3">Tentacle</tissue>
    </source>
</reference>
<dbReference type="Proteomes" id="UP000515163">
    <property type="component" value="Unplaced"/>
</dbReference>
<feature type="transmembrane region" description="Helical" evidence="1">
    <location>
        <begin position="654"/>
        <end position="674"/>
    </location>
</feature>
<feature type="transmembrane region" description="Helical" evidence="1">
    <location>
        <begin position="94"/>
        <end position="113"/>
    </location>
</feature>
<gene>
    <name evidence="3" type="primary">LOC116301502</name>
</gene>
<name>A0A6P8II04_ACTTE</name>
<feature type="transmembrane region" description="Helical" evidence="1">
    <location>
        <begin position="951"/>
        <end position="969"/>
    </location>
</feature>
<dbReference type="PANTHER" id="PTHR35313:SF1">
    <property type="entry name" value="NO EXINE FORMATION 1"/>
    <property type="match status" value="1"/>
</dbReference>
<feature type="transmembrane region" description="Helical" evidence="1">
    <location>
        <begin position="597"/>
        <end position="618"/>
    </location>
</feature>
<feature type="transmembrane region" description="Helical" evidence="1">
    <location>
        <begin position="120"/>
        <end position="142"/>
    </location>
</feature>
<feature type="transmembrane region" description="Helical" evidence="1">
    <location>
        <begin position="885"/>
        <end position="910"/>
    </location>
</feature>
<evidence type="ECO:0000256" key="1">
    <source>
        <dbReference type="SAM" id="Phobius"/>
    </source>
</evidence>
<dbReference type="OrthoDB" id="10046650at2759"/>
<keyword evidence="1" id="KW-1133">Transmembrane helix</keyword>
<feature type="transmembrane region" description="Helical" evidence="1">
    <location>
        <begin position="154"/>
        <end position="178"/>
    </location>
</feature>
<feature type="transmembrane region" description="Helical" evidence="1">
    <location>
        <begin position="53"/>
        <end position="82"/>
    </location>
</feature>
<feature type="transmembrane region" description="Helical" evidence="1">
    <location>
        <begin position="518"/>
        <end position="538"/>
    </location>
</feature>
<feature type="transmembrane region" description="Helical" evidence="1">
    <location>
        <begin position="857"/>
        <end position="873"/>
    </location>
</feature>
<feature type="transmembrane region" description="Helical" evidence="1">
    <location>
        <begin position="485"/>
        <end position="506"/>
    </location>
</feature>
<dbReference type="PANTHER" id="PTHR35313">
    <property type="entry name" value="NO EXINE FORMATION 1"/>
    <property type="match status" value="1"/>
</dbReference>
<dbReference type="RefSeq" id="XP_031566432.1">
    <property type="nucleotide sequence ID" value="XM_031710572.1"/>
</dbReference>
<dbReference type="AlphaFoldDB" id="A0A6P8II04"/>
<feature type="transmembrane region" description="Helical" evidence="1">
    <location>
        <begin position="360"/>
        <end position="381"/>
    </location>
</feature>
<keyword evidence="1" id="KW-0472">Membrane</keyword>
<feature type="transmembrane region" description="Helical" evidence="1">
    <location>
        <begin position="387"/>
        <end position="408"/>
    </location>
</feature>
<evidence type="ECO:0000313" key="3">
    <source>
        <dbReference type="RefSeq" id="XP_031566432.1"/>
    </source>
</evidence>
<accession>A0A6P8II04</accession>
<feature type="transmembrane region" description="Helical" evidence="1">
    <location>
        <begin position="185"/>
        <end position="204"/>
    </location>
</feature>